<sequence>MELDHLSRLYMHCHAVPSSKWWCLLTQLALKPVPRPRKAAGVELNAAIVSLEHPKHAESGSSPVNVLANLHQSHEGNSPPTNLCVVQHCCLIG</sequence>
<organism evidence="1 2">
    <name type="scientific">Araneus ventricosus</name>
    <name type="common">Orbweaver spider</name>
    <name type="synonym">Epeira ventricosa</name>
    <dbReference type="NCBI Taxonomy" id="182803"/>
    <lineage>
        <taxon>Eukaryota</taxon>
        <taxon>Metazoa</taxon>
        <taxon>Ecdysozoa</taxon>
        <taxon>Arthropoda</taxon>
        <taxon>Chelicerata</taxon>
        <taxon>Arachnida</taxon>
        <taxon>Araneae</taxon>
        <taxon>Araneomorphae</taxon>
        <taxon>Entelegynae</taxon>
        <taxon>Araneoidea</taxon>
        <taxon>Araneidae</taxon>
        <taxon>Araneus</taxon>
    </lineage>
</organism>
<name>A0A4Y2J2Y5_ARAVE</name>
<keyword evidence="2" id="KW-1185">Reference proteome</keyword>
<accession>A0A4Y2J2Y5</accession>
<evidence type="ECO:0000313" key="2">
    <source>
        <dbReference type="Proteomes" id="UP000499080"/>
    </source>
</evidence>
<evidence type="ECO:0000313" key="1">
    <source>
        <dbReference type="EMBL" id="GBM83939.1"/>
    </source>
</evidence>
<dbReference type="Proteomes" id="UP000499080">
    <property type="component" value="Unassembled WGS sequence"/>
</dbReference>
<dbReference type="AlphaFoldDB" id="A0A4Y2J2Y5"/>
<comment type="caution">
    <text evidence="1">The sequence shown here is derived from an EMBL/GenBank/DDBJ whole genome shotgun (WGS) entry which is preliminary data.</text>
</comment>
<dbReference type="EMBL" id="BGPR01003120">
    <property type="protein sequence ID" value="GBM83939.1"/>
    <property type="molecule type" value="Genomic_DNA"/>
</dbReference>
<reference evidence="1 2" key="1">
    <citation type="journal article" date="2019" name="Sci. Rep.">
        <title>Orb-weaving spider Araneus ventricosus genome elucidates the spidroin gene catalogue.</title>
        <authorList>
            <person name="Kono N."/>
            <person name="Nakamura H."/>
            <person name="Ohtoshi R."/>
            <person name="Moran D.A.P."/>
            <person name="Shinohara A."/>
            <person name="Yoshida Y."/>
            <person name="Fujiwara M."/>
            <person name="Mori M."/>
            <person name="Tomita M."/>
            <person name="Arakawa K."/>
        </authorList>
    </citation>
    <scope>NUCLEOTIDE SEQUENCE [LARGE SCALE GENOMIC DNA]</scope>
</reference>
<proteinExistence type="predicted"/>
<gene>
    <name evidence="1" type="ORF">AVEN_236592_1</name>
</gene>
<protein>
    <submittedName>
        <fullName evidence="1">Uncharacterized protein</fullName>
    </submittedName>
</protein>